<dbReference type="Proteomes" id="UP000295388">
    <property type="component" value="Unassembled WGS sequence"/>
</dbReference>
<keyword evidence="1 2" id="KW-0418">Kinase</keyword>
<dbReference type="Pfam" id="PF03881">
    <property type="entry name" value="Fructosamin_kin"/>
    <property type="match status" value="1"/>
</dbReference>
<proteinExistence type="inferred from homology"/>
<dbReference type="GO" id="GO:0016301">
    <property type="term" value="F:kinase activity"/>
    <property type="evidence" value="ECO:0007669"/>
    <property type="project" value="UniProtKB-UniRule"/>
</dbReference>
<sequence length="286" mass="31707">MLDPDDVWSDDLGPSGVVVRSAEKLDGGVANSTWRVTLADGEVVVVKTSSTAPDGLFAAEAAGLEILREHGLRTPEMLAVSQRSLTLEALEPAKPETDRFWEAAGRAIAGLHGTTSPKFGWDHDGWLGRLPQENDWDDDGHRFFATRRILRYFREPKLQQALDTADLAALERLCDRLGDLLPAAPAVLTHGDLWHANIIATADGEPVFIDPAVSWTWAEVDISMAYCTGSVPERFFAAYHELRPPEPGWRERMELLNLRERLCVLAHFGPTGDCVARIRETLDRFA</sequence>
<gene>
    <name evidence="2" type="ORF">EV643_112154</name>
</gene>
<dbReference type="OrthoDB" id="5291879at2"/>
<keyword evidence="3" id="KW-1185">Reference proteome</keyword>
<dbReference type="InterPro" id="IPR011009">
    <property type="entry name" value="Kinase-like_dom_sf"/>
</dbReference>
<dbReference type="PIRSF" id="PIRSF006221">
    <property type="entry name" value="Ketosamine-3-kinase"/>
    <property type="match status" value="1"/>
</dbReference>
<accession>A0A4R6KBX9</accession>
<reference evidence="2 3" key="1">
    <citation type="submission" date="2019-03" db="EMBL/GenBank/DDBJ databases">
        <title>Genomic Encyclopedia of Type Strains, Phase III (KMG-III): the genomes of soil and plant-associated and newly described type strains.</title>
        <authorList>
            <person name="Whitman W."/>
        </authorList>
    </citation>
    <scope>NUCLEOTIDE SEQUENCE [LARGE SCALE GENOMIC DNA]</scope>
    <source>
        <strain evidence="2 3">VKM Ac-2527</strain>
    </source>
</reference>
<comment type="caution">
    <text evidence="2">The sequence shown here is derived from an EMBL/GenBank/DDBJ whole genome shotgun (WGS) entry which is preliminary data.</text>
</comment>
<dbReference type="InterPro" id="IPR016477">
    <property type="entry name" value="Fructo-/Ketosamine-3-kinase"/>
</dbReference>
<protein>
    <submittedName>
        <fullName evidence="2">Fructosamine-3-kinase</fullName>
    </submittedName>
</protein>
<organism evidence="2 3">
    <name type="scientific">Kribbella caucasensis</name>
    <dbReference type="NCBI Taxonomy" id="2512215"/>
    <lineage>
        <taxon>Bacteria</taxon>
        <taxon>Bacillati</taxon>
        <taxon>Actinomycetota</taxon>
        <taxon>Actinomycetes</taxon>
        <taxon>Propionibacteriales</taxon>
        <taxon>Kribbellaceae</taxon>
        <taxon>Kribbella</taxon>
    </lineage>
</organism>
<dbReference type="RefSeq" id="WP_133802446.1">
    <property type="nucleotide sequence ID" value="NZ_SNWQ01000012.1"/>
</dbReference>
<keyword evidence="1" id="KW-0808">Transferase</keyword>
<dbReference type="PANTHER" id="PTHR12149">
    <property type="entry name" value="FRUCTOSAMINE 3 KINASE-RELATED PROTEIN"/>
    <property type="match status" value="1"/>
</dbReference>
<dbReference type="AlphaFoldDB" id="A0A4R6KBX9"/>
<evidence type="ECO:0000256" key="1">
    <source>
        <dbReference type="PIRNR" id="PIRNR006221"/>
    </source>
</evidence>
<dbReference type="Gene3D" id="3.90.1200.10">
    <property type="match status" value="1"/>
</dbReference>
<evidence type="ECO:0000313" key="2">
    <source>
        <dbReference type="EMBL" id="TDO45826.1"/>
    </source>
</evidence>
<dbReference type="Gene3D" id="3.30.200.20">
    <property type="entry name" value="Phosphorylase Kinase, domain 1"/>
    <property type="match status" value="1"/>
</dbReference>
<dbReference type="EMBL" id="SNWQ01000012">
    <property type="protein sequence ID" value="TDO45826.1"/>
    <property type="molecule type" value="Genomic_DNA"/>
</dbReference>
<name>A0A4R6KBX9_9ACTN</name>
<comment type="similarity">
    <text evidence="1">Belongs to the fructosamine kinase family.</text>
</comment>
<dbReference type="SUPFAM" id="SSF56112">
    <property type="entry name" value="Protein kinase-like (PK-like)"/>
    <property type="match status" value="1"/>
</dbReference>
<evidence type="ECO:0000313" key="3">
    <source>
        <dbReference type="Proteomes" id="UP000295388"/>
    </source>
</evidence>
<dbReference type="PANTHER" id="PTHR12149:SF8">
    <property type="entry name" value="PROTEIN-RIBULOSAMINE 3-KINASE"/>
    <property type="match status" value="1"/>
</dbReference>